<protein>
    <recommendedName>
        <fullName evidence="4">FAD-dependent oxidoreductase</fullName>
    </recommendedName>
</protein>
<sequence length="428" mass="48032">MKHIFYSVLILLALIAQPSWAQKSKKPQVLIYGSGVLAFAAAIQSAKSSVPTIWVTDTAMWVPEFSEKARQLEGISHTDGGIWLGILMDMALSKTRSDSLAVVVKRDMNPRLFQNALEKTVSKQPELTVIKDQRIIGLKKHKRDWQITLSNKQKYEVRTILDASVPQSLLELIAAETHQAESRSLPLLHDLTLAQVRTVVASGEIEGKLYAVLLDNLLAGEQDGFFSLTAIHQMQGIGVVETAPFRGAIGQALGATAAYLAFFKTSADKVDVRKLQMELLSYGARLLPYQDIDISDAHFEVVQKFGVTGMLPAPNRSEAVYKLGKDLPVSYRDVQPIFDQLYARSQLWFLDHKGEDFRWKDFISLIKFVGLRGDEVEKQIVKDWKTKLKFEGSFDPEGVVKRYEFAVILDRYAAAFVKAVNQQGQFIR</sequence>
<evidence type="ECO:0000313" key="2">
    <source>
        <dbReference type="EMBL" id="MFD2548633.1"/>
    </source>
</evidence>
<comment type="caution">
    <text evidence="2">The sequence shown here is derived from an EMBL/GenBank/DDBJ whole genome shotgun (WGS) entry which is preliminary data.</text>
</comment>
<evidence type="ECO:0008006" key="4">
    <source>
        <dbReference type="Google" id="ProtNLM"/>
    </source>
</evidence>
<feature type="signal peptide" evidence="1">
    <location>
        <begin position="1"/>
        <end position="21"/>
    </location>
</feature>
<keyword evidence="3" id="KW-1185">Reference proteome</keyword>
<dbReference type="Proteomes" id="UP001597545">
    <property type="component" value="Unassembled WGS sequence"/>
</dbReference>
<reference evidence="3" key="1">
    <citation type="journal article" date="2019" name="Int. J. Syst. Evol. Microbiol.">
        <title>The Global Catalogue of Microorganisms (GCM) 10K type strain sequencing project: providing services to taxonomists for standard genome sequencing and annotation.</title>
        <authorList>
            <consortium name="The Broad Institute Genomics Platform"/>
            <consortium name="The Broad Institute Genome Sequencing Center for Infectious Disease"/>
            <person name="Wu L."/>
            <person name="Ma J."/>
        </authorList>
    </citation>
    <scope>NUCLEOTIDE SEQUENCE [LARGE SCALE GENOMIC DNA]</scope>
    <source>
        <strain evidence="3">KCTC 42662</strain>
    </source>
</reference>
<organism evidence="2 3">
    <name type="scientific">Sphingobacterium suaedae</name>
    <dbReference type="NCBI Taxonomy" id="1686402"/>
    <lineage>
        <taxon>Bacteria</taxon>
        <taxon>Pseudomonadati</taxon>
        <taxon>Bacteroidota</taxon>
        <taxon>Sphingobacteriia</taxon>
        <taxon>Sphingobacteriales</taxon>
        <taxon>Sphingobacteriaceae</taxon>
        <taxon>Sphingobacterium</taxon>
    </lineage>
</organism>
<dbReference type="RefSeq" id="WP_380904578.1">
    <property type="nucleotide sequence ID" value="NZ_JBHUEG010000004.1"/>
</dbReference>
<evidence type="ECO:0000256" key="1">
    <source>
        <dbReference type="SAM" id="SignalP"/>
    </source>
</evidence>
<evidence type="ECO:0000313" key="3">
    <source>
        <dbReference type="Proteomes" id="UP001597545"/>
    </source>
</evidence>
<feature type="chain" id="PRO_5045379892" description="FAD-dependent oxidoreductase" evidence="1">
    <location>
        <begin position="22"/>
        <end position="428"/>
    </location>
</feature>
<proteinExistence type="predicted"/>
<dbReference type="EMBL" id="JBHULR010000005">
    <property type="protein sequence ID" value="MFD2548633.1"/>
    <property type="molecule type" value="Genomic_DNA"/>
</dbReference>
<keyword evidence="1" id="KW-0732">Signal</keyword>
<name>A0ABW5KJK0_9SPHI</name>
<accession>A0ABW5KJK0</accession>
<gene>
    <name evidence="2" type="ORF">ACFSR5_13345</name>
</gene>